<organism evidence="2 3">
    <name type="scientific">Cetraspora pellucida</name>
    <dbReference type="NCBI Taxonomy" id="1433469"/>
    <lineage>
        <taxon>Eukaryota</taxon>
        <taxon>Fungi</taxon>
        <taxon>Fungi incertae sedis</taxon>
        <taxon>Mucoromycota</taxon>
        <taxon>Glomeromycotina</taxon>
        <taxon>Glomeromycetes</taxon>
        <taxon>Diversisporales</taxon>
        <taxon>Gigasporaceae</taxon>
        <taxon>Cetraspora</taxon>
    </lineage>
</organism>
<evidence type="ECO:0000313" key="3">
    <source>
        <dbReference type="Proteomes" id="UP000789759"/>
    </source>
</evidence>
<evidence type="ECO:0000256" key="1">
    <source>
        <dbReference type="SAM" id="MobiDB-lite"/>
    </source>
</evidence>
<name>A0A9N9ANC2_9GLOM</name>
<feature type="compositionally biased region" description="Basic and acidic residues" evidence="1">
    <location>
        <begin position="91"/>
        <end position="103"/>
    </location>
</feature>
<gene>
    <name evidence="2" type="ORF">CPELLU_LOCUS4210</name>
</gene>
<protein>
    <submittedName>
        <fullName evidence="2">24806_t:CDS:1</fullName>
    </submittedName>
</protein>
<dbReference type="AlphaFoldDB" id="A0A9N9ANC2"/>
<dbReference type="Proteomes" id="UP000789759">
    <property type="component" value="Unassembled WGS sequence"/>
</dbReference>
<dbReference type="OrthoDB" id="2449208at2759"/>
<evidence type="ECO:0000313" key="2">
    <source>
        <dbReference type="EMBL" id="CAG8539062.1"/>
    </source>
</evidence>
<comment type="caution">
    <text evidence="2">The sequence shown here is derived from an EMBL/GenBank/DDBJ whole genome shotgun (WGS) entry which is preliminary data.</text>
</comment>
<keyword evidence="3" id="KW-1185">Reference proteome</keyword>
<proteinExistence type="predicted"/>
<reference evidence="2" key="1">
    <citation type="submission" date="2021-06" db="EMBL/GenBank/DDBJ databases">
        <authorList>
            <person name="Kallberg Y."/>
            <person name="Tangrot J."/>
            <person name="Rosling A."/>
        </authorList>
    </citation>
    <scope>NUCLEOTIDE SEQUENCE</scope>
    <source>
        <strain evidence="2">FL966</strain>
    </source>
</reference>
<dbReference type="EMBL" id="CAJVQA010002180">
    <property type="protein sequence ID" value="CAG8539062.1"/>
    <property type="molecule type" value="Genomic_DNA"/>
</dbReference>
<feature type="region of interest" description="Disordered" evidence="1">
    <location>
        <begin position="84"/>
        <end position="112"/>
    </location>
</feature>
<accession>A0A9N9ANC2</accession>
<sequence length="112" mass="12359">MNKDCNKDSQKNDETVSLKTTLNALLTATLNPAYSGFVSLGELCSYFPSQFTLDVKFLSINIQVDPIVDVDDANVELSFKDIDADATNPEDENKKCQNSDSEQKTLTSSINE</sequence>